<evidence type="ECO:0000313" key="16">
    <source>
        <dbReference type="Proteomes" id="UP000557217"/>
    </source>
</evidence>
<feature type="domain" description="FAD-dependent oxidoreductase 2 FAD-binding" evidence="13">
    <location>
        <begin position="6"/>
        <end position="371"/>
    </location>
</feature>
<evidence type="ECO:0000256" key="9">
    <source>
        <dbReference type="ARBA" id="ARBA00023002"/>
    </source>
</evidence>
<evidence type="ECO:0000313" key="15">
    <source>
        <dbReference type="EMBL" id="MBB5148260.1"/>
    </source>
</evidence>
<evidence type="ECO:0000259" key="13">
    <source>
        <dbReference type="Pfam" id="PF00890"/>
    </source>
</evidence>
<proteinExistence type="inferred from homology"/>
<evidence type="ECO:0000256" key="5">
    <source>
        <dbReference type="ARBA" id="ARBA00021901"/>
    </source>
</evidence>
<comment type="cofactor">
    <cofactor evidence="1 12">
        <name>FAD</name>
        <dbReference type="ChEBI" id="CHEBI:57692"/>
    </cofactor>
</comment>
<dbReference type="PANTHER" id="PTHR42716:SF2">
    <property type="entry name" value="L-ASPARTATE OXIDASE, CHLOROPLASTIC"/>
    <property type="match status" value="1"/>
</dbReference>
<dbReference type="InterPro" id="IPR015939">
    <property type="entry name" value="Fum_Rdtase/Succ_DH_flav-like_C"/>
</dbReference>
<dbReference type="InterPro" id="IPR027477">
    <property type="entry name" value="Succ_DH/fumarate_Rdtase_cat_sf"/>
</dbReference>
<dbReference type="GO" id="GO:0033765">
    <property type="term" value="F:steroid dehydrogenase activity, acting on the CH-CH group of donors"/>
    <property type="evidence" value="ECO:0007669"/>
    <property type="project" value="UniProtKB-ARBA"/>
</dbReference>
<dbReference type="SUPFAM" id="SSF46977">
    <property type="entry name" value="Succinate dehydrogenase/fumarate reductase flavoprotein C-terminal domain"/>
    <property type="match status" value="1"/>
</dbReference>
<dbReference type="RefSeq" id="WP_016837170.1">
    <property type="nucleotide sequence ID" value="NZ_JAAXPW010000006.1"/>
</dbReference>
<protein>
    <recommendedName>
        <fullName evidence="5 11">L-aspartate oxidase</fullName>
        <ecNumber evidence="4 11">1.4.3.16</ecNumber>
    </recommendedName>
</protein>
<comment type="caution">
    <text evidence="15">The sequence shown here is derived from an EMBL/GenBank/DDBJ whole genome shotgun (WGS) entry which is preliminary data.</text>
</comment>
<dbReference type="InterPro" id="IPR005288">
    <property type="entry name" value="NadB"/>
</dbReference>
<evidence type="ECO:0000256" key="3">
    <source>
        <dbReference type="ARBA" id="ARBA00008562"/>
    </source>
</evidence>
<dbReference type="GO" id="GO:0005737">
    <property type="term" value="C:cytoplasm"/>
    <property type="evidence" value="ECO:0007669"/>
    <property type="project" value="UniProtKB-SubCell"/>
</dbReference>
<dbReference type="Gene3D" id="3.90.700.10">
    <property type="entry name" value="Succinate dehydrogenase/fumarate reductase flavoprotein, catalytic domain"/>
    <property type="match status" value="1"/>
</dbReference>
<accession>A0A840PQS6</accession>
<keyword evidence="7 12" id="KW-0662">Pyridine nucleotide biosynthesis</keyword>
<keyword evidence="6 12" id="KW-0285">Flavoprotein</keyword>
<gene>
    <name evidence="15" type="ORF">HNR36_000645</name>
</gene>
<reference evidence="15 16" key="1">
    <citation type="submission" date="2020-08" db="EMBL/GenBank/DDBJ databases">
        <title>Genomic Encyclopedia of Type Strains, Phase IV (KMG-IV): sequencing the most valuable type-strain genomes for metagenomic binning, comparative biology and taxonomic classification.</title>
        <authorList>
            <person name="Goeker M."/>
        </authorList>
    </citation>
    <scope>NUCLEOTIDE SEQUENCE [LARGE SCALE GENOMIC DNA]</scope>
    <source>
        <strain evidence="15 16">DSM 10633</strain>
    </source>
</reference>
<dbReference type="GO" id="GO:0034628">
    <property type="term" value="P:'de novo' NAD+ biosynthetic process from L-aspartate"/>
    <property type="evidence" value="ECO:0007669"/>
    <property type="project" value="TreeGrafter"/>
</dbReference>
<comment type="subcellular location">
    <subcellularLocation>
        <location evidence="12">Cytoplasm</location>
    </subcellularLocation>
</comment>
<feature type="domain" description="Fumarate reductase/succinate dehydrogenase flavoprotein-like C-terminal" evidence="14">
    <location>
        <begin position="416"/>
        <end position="503"/>
    </location>
</feature>
<evidence type="ECO:0000256" key="7">
    <source>
        <dbReference type="ARBA" id="ARBA00022642"/>
    </source>
</evidence>
<dbReference type="SUPFAM" id="SSF51905">
    <property type="entry name" value="FAD/NAD(P)-binding domain"/>
    <property type="match status" value="1"/>
</dbReference>
<dbReference type="Proteomes" id="UP000557217">
    <property type="component" value="Unassembled WGS sequence"/>
</dbReference>
<evidence type="ECO:0000259" key="14">
    <source>
        <dbReference type="Pfam" id="PF02910"/>
    </source>
</evidence>
<evidence type="ECO:0000256" key="12">
    <source>
        <dbReference type="RuleBase" id="RU362049"/>
    </source>
</evidence>
<dbReference type="AlphaFoldDB" id="A0A840PQS6"/>
<dbReference type="GO" id="GO:0008734">
    <property type="term" value="F:L-aspartate oxidase activity"/>
    <property type="evidence" value="ECO:0007669"/>
    <property type="project" value="UniProtKB-UniRule"/>
</dbReference>
<comment type="similarity">
    <text evidence="3 12">Belongs to the FAD-dependent oxidoreductase 2 family. NadB subfamily.</text>
</comment>
<dbReference type="NCBIfam" id="TIGR00551">
    <property type="entry name" value="nadB"/>
    <property type="match status" value="1"/>
</dbReference>
<evidence type="ECO:0000256" key="4">
    <source>
        <dbReference type="ARBA" id="ARBA00012173"/>
    </source>
</evidence>
<comment type="function">
    <text evidence="12">Catalyzes the oxidation of L-aspartate to iminoaspartate.</text>
</comment>
<comment type="pathway">
    <text evidence="2 12">Cofactor biosynthesis; NAD(+) biosynthesis; iminoaspartate from L-aspartate (oxidase route): step 1/1.</text>
</comment>
<sequence length="529" mass="58722">MIINTDIVIIGSGISALQTAKLLAKKYDVHIVTKNHIKNGSSYKAQGGIAAVTSSEDNIRFHIEDTFVAGLHHHDVENVIKLVKEGKQTVQQLINDHFPIDCAPDGSILLGLEGAHSKPRIIHSGGDATGKALVNFLVDSLPENVIIHEYELAYELLINDDGECIGVKTKSFEDHITYLASYVIVATGGVGALYEYTSNCSDSFGDGIALSYLAGAEIADMEFIQFHPSLIYLDGKTHGLVSEAVRGAGGYFVDENGNRIMERVHPLADLAPRHITAYEMYKHRTNGHEVYIDISNIEHFEEKFPTITNICKVIGIDLSNQRIPIAPGSHFLMGGIVSDVYGRTNIPRLLAIGEAACTGVHGANRLASNSLLECITFGKLMAEHLLNNGSRQNNYTIRKIDNKSSNIPKLMQPSVLQKEMFLKAGIVREKKALTDLIEQLPAYEEFANVNFDALDRRTIEQLFMHITASLIVQGAFTREESRGSHIRNDFPSINEDWQNKWIIFKQGKLHVRDGLYEQNQITRNIETVF</sequence>
<dbReference type="Gene3D" id="1.20.58.100">
    <property type="entry name" value="Fumarate reductase/succinate dehydrogenase flavoprotein-like, C-terminal domain"/>
    <property type="match status" value="1"/>
</dbReference>
<evidence type="ECO:0000256" key="2">
    <source>
        <dbReference type="ARBA" id="ARBA00004950"/>
    </source>
</evidence>
<dbReference type="PANTHER" id="PTHR42716">
    <property type="entry name" value="L-ASPARTATE OXIDASE"/>
    <property type="match status" value="1"/>
</dbReference>
<dbReference type="SUPFAM" id="SSF56425">
    <property type="entry name" value="Succinate dehydrogenase/fumarate reductase flavoprotein, catalytic domain"/>
    <property type="match status" value="1"/>
</dbReference>
<evidence type="ECO:0000256" key="1">
    <source>
        <dbReference type="ARBA" id="ARBA00001974"/>
    </source>
</evidence>
<evidence type="ECO:0000256" key="10">
    <source>
        <dbReference type="ARBA" id="ARBA00048305"/>
    </source>
</evidence>
<dbReference type="UniPathway" id="UPA00253">
    <property type="reaction ID" value="UER00326"/>
</dbReference>
<dbReference type="Pfam" id="PF02910">
    <property type="entry name" value="Succ_DH_flav_C"/>
    <property type="match status" value="1"/>
</dbReference>
<dbReference type="InterPro" id="IPR036188">
    <property type="entry name" value="FAD/NAD-bd_sf"/>
</dbReference>
<keyword evidence="9 12" id="KW-0560">Oxidoreductase</keyword>
<dbReference type="EMBL" id="JACHGZ010000004">
    <property type="protein sequence ID" value="MBB5148260.1"/>
    <property type="molecule type" value="Genomic_DNA"/>
</dbReference>
<dbReference type="InterPro" id="IPR003953">
    <property type="entry name" value="FAD-dep_OxRdtase_2_FAD-bd"/>
</dbReference>
<keyword evidence="8 12" id="KW-0274">FAD</keyword>
<dbReference type="Gene3D" id="3.50.50.60">
    <property type="entry name" value="FAD/NAD(P)-binding domain"/>
    <property type="match status" value="1"/>
</dbReference>
<name>A0A840PQS6_URETH</name>
<evidence type="ECO:0000256" key="11">
    <source>
        <dbReference type="NCBIfam" id="TIGR00551"/>
    </source>
</evidence>
<comment type="catalytic activity">
    <reaction evidence="10">
        <text>L-aspartate + O2 = iminosuccinate + H2O2</text>
        <dbReference type="Rhea" id="RHEA:25876"/>
        <dbReference type="ChEBI" id="CHEBI:15379"/>
        <dbReference type="ChEBI" id="CHEBI:16240"/>
        <dbReference type="ChEBI" id="CHEBI:29991"/>
        <dbReference type="ChEBI" id="CHEBI:77875"/>
        <dbReference type="EC" id="1.4.3.16"/>
    </reaction>
    <physiologicalReaction direction="left-to-right" evidence="10">
        <dbReference type="Rhea" id="RHEA:25877"/>
    </physiologicalReaction>
</comment>
<keyword evidence="16" id="KW-1185">Reference proteome</keyword>
<evidence type="ECO:0000256" key="8">
    <source>
        <dbReference type="ARBA" id="ARBA00022827"/>
    </source>
</evidence>
<dbReference type="Pfam" id="PF00890">
    <property type="entry name" value="FAD_binding_2"/>
    <property type="match status" value="1"/>
</dbReference>
<evidence type="ECO:0000256" key="6">
    <source>
        <dbReference type="ARBA" id="ARBA00022630"/>
    </source>
</evidence>
<dbReference type="InterPro" id="IPR037099">
    <property type="entry name" value="Fum_R/Succ_DH_flav-like_C_sf"/>
</dbReference>
<organism evidence="15 16">
    <name type="scientific">Ureibacillus thermosphaericus</name>
    <dbReference type="NCBI Taxonomy" id="51173"/>
    <lineage>
        <taxon>Bacteria</taxon>
        <taxon>Bacillati</taxon>
        <taxon>Bacillota</taxon>
        <taxon>Bacilli</taxon>
        <taxon>Bacillales</taxon>
        <taxon>Caryophanaceae</taxon>
        <taxon>Ureibacillus</taxon>
    </lineage>
</organism>
<dbReference type="EC" id="1.4.3.16" evidence="4 11"/>